<sequence>MQRIPAIAKTEVSTTHLAANILLGMGGNGKGKVHTPRDGGKATGACLPLDPIGTSIVADRTETRMRSTCFAPLVEFSRLQWL</sequence>
<accession>A0A8J3MZH1</accession>
<evidence type="ECO:0000313" key="2">
    <source>
        <dbReference type="Proteomes" id="UP000612362"/>
    </source>
</evidence>
<evidence type="ECO:0000313" key="1">
    <source>
        <dbReference type="EMBL" id="GHO50780.1"/>
    </source>
</evidence>
<protein>
    <submittedName>
        <fullName evidence="1">Uncharacterized protein</fullName>
    </submittedName>
</protein>
<name>A0A8J3MZH1_9CHLR</name>
<organism evidence="1 2">
    <name type="scientific">Ktedonospora formicarum</name>
    <dbReference type="NCBI Taxonomy" id="2778364"/>
    <lineage>
        <taxon>Bacteria</taxon>
        <taxon>Bacillati</taxon>
        <taxon>Chloroflexota</taxon>
        <taxon>Ktedonobacteria</taxon>
        <taxon>Ktedonobacterales</taxon>
        <taxon>Ktedonobacteraceae</taxon>
        <taxon>Ktedonospora</taxon>
    </lineage>
</organism>
<dbReference type="AlphaFoldDB" id="A0A8J3MZH1"/>
<dbReference type="Proteomes" id="UP000612362">
    <property type="component" value="Unassembled WGS sequence"/>
</dbReference>
<reference evidence="1" key="1">
    <citation type="submission" date="2020-10" db="EMBL/GenBank/DDBJ databases">
        <title>Taxonomic study of unclassified bacteria belonging to the class Ktedonobacteria.</title>
        <authorList>
            <person name="Yabe S."/>
            <person name="Wang C.M."/>
            <person name="Zheng Y."/>
            <person name="Sakai Y."/>
            <person name="Cavaletti L."/>
            <person name="Monciardini P."/>
            <person name="Donadio S."/>
        </authorList>
    </citation>
    <scope>NUCLEOTIDE SEQUENCE</scope>
    <source>
        <strain evidence="1">SOSP1-1</strain>
    </source>
</reference>
<comment type="caution">
    <text evidence="1">The sequence shown here is derived from an EMBL/GenBank/DDBJ whole genome shotgun (WGS) entry which is preliminary data.</text>
</comment>
<gene>
    <name evidence="1" type="ORF">KSX_89430</name>
</gene>
<proteinExistence type="predicted"/>
<keyword evidence="2" id="KW-1185">Reference proteome</keyword>
<dbReference type="EMBL" id="BNJF01000009">
    <property type="protein sequence ID" value="GHO50780.1"/>
    <property type="molecule type" value="Genomic_DNA"/>
</dbReference>